<evidence type="ECO:0000313" key="2">
    <source>
        <dbReference type="EMBL" id="MQN00477.1"/>
    </source>
</evidence>
<evidence type="ECO:0000259" key="1">
    <source>
        <dbReference type="SMART" id="SM00746"/>
    </source>
</evidence>
<proteinExistence type="predicted"/>
<dbReference type="EMBL" id="VOGC01000002">
    <property type="protein sequence ID" value="MQN00477.1"/>
    <property type="molecule type" value="Genomic_DNA"/>
</dbReference>
<comment type="caution">
    <text evidence="2">The sequence shown here is derived from an EMBL/GenBank/DDBJ whole genome shotgun (WGS) entry which is preliminary data.</text>
</comment>
<dbReference type="InterPro" id="IPR003615">
    <property type="entry name" value="HNH_nuc"/>
</dbReference>
<protein>
    <submittedName>
        <fullName evidence="2">HNH endonuclease</fullName>
    </submittedName>
</protein>
<dbReference type="InterPro" id="IPR011017">
    <property type="entry name" value="TRASH_dom"/>
</dbReference>
<sequence>MKLQVTCDWCGSSFEREAAALKGKKHHFCCRRCLADFSNKEKNPDGYVALKDYTNMSSHMAQMNEDLNHTRMTPETRKKLRASRLGKGRCDGYSKIYNKAAHRVIAEQIIGRPLKAGEVVHHRDENKYNNDPDNLVVFPSQSAHAKYHYETRWFISEIKRIEGGGDAE</sequence>
<reference evidence="2" key="1">
    <citation type="journal article" date="2020" name="Appl. Environ. Microbiol.">
        <title>Medium-Chain Fatty Acid Synthesis by 'Candidatus Weimeria bifida' gen. nov., sp. nov., and 'Candidatus Pseudoramibacter fermentans' sp. nov.</title>
        <authorList>
            <person name="Scarborough M.J."/>
            <person name="Myers K.S."/>
            <person name="Donohue T.J."/>
            <person name="Noguera D.R."/>
        </authorList>
    </citation>
    <scope>NUCLEOTIDE SEQUENCE</scope>
    <source>
        <strain evidence="2">LCO1.1</strain>
    </source>
</reference>
<name>A0A6N7IYQ3_9FIRM</name>
<accession>A0A6N7IYQ3</accession>
<dbReference type="SUPFAM" id="SSF54060">
    <property type="entry name" value="His-Me finger endonucleases"/>
    <property type="match status" value="1"/>
</dbReference>
<gene>
    <name evidence="2" type="ORF">FRC54_00515</name>
</gene>
<keyword evidence="2" id="KW-0255">Endonuclease</keyword>
<dbReference type="InterPro" id="IPR044925">
    <property type="entry name" value="His-Me_finger_sf"/>
</dbReference>
<dbReference type="AlphaFoldDB" id="A0A6N7IYQ3"/>
<dbReference type="Pfam" id="PF13392">
    <property type="entry name" value="HNH_3"/>
    <property type="match status" value="1"/>
</dbReference>
<organism evidence="2 3">
    <name type="scientific">Candidatus Weimeria bifida</name>
    <dbReference type="NCBI Taxonomy" id="2599074"/>
    <lineage>
        <taxon>Bacteria</taxon>
        <taxon>Bacillati</taxon>
        <taxon>Bacillota</taxon>
        <taxon>Clostridia</taxon>
        <taxon>Lachnospirales</taxon>
        <taxon>Lachnospiraceae</taxon>
        <taxon>Candidatus Weimeria</taxon>
    </lineage>
</organism>
<dbReference type="SMART" id="SM00746">
    <property type="entry name" value="TRASH"/>
    <property type="match status" value="1"/>
</dbReference>
<keyword evidence="2" id="KW-0378">Hydrolase</keyword>
<feature type="domain" description="TRASH" evidence="1">
    <location>
        <begin position="7"/>
        <end position="41"/>
    </location>
</feature>
<dbReference type="Proteomes" id="UP000460257">
    <property type="component" value="Unassembled WGS sequence"/>
</dbReference>
<keyword evidence="3" id="KW-1185">Reference proteome</keyword>
<evidence type="ECO:0000313" key="3">
    <source>
        <dbReference type="Proteomes" id="UP000460257"/>
    </source>
</evidence>
<dbReference type="GO" id="GO:0004519">
    <property type="term" value="F:endonuclease activity"/>
    <property type="evidence" value="ECO:0007669"/>
    <property type="project" value="UniProtKB-KW"/>
</dbReference>
<keyword evidence="2" id="KW-0540">Nuclease</keyword>
<dbReference type="Gene3D" id="3.90.75.20">
    <property type="match status" value="1"/>
</dbReference>